<keyword evidence="6 7" id="KW-0472">Membrane</keyword>
<accession>A0ABT7MW93</accession>
<feature type="transmembrane region" description="Helical" evidence="7">
    <location>
        <begin position="112"/>
        <end position="132"/>
    </location>
</feature>
<evidence type="ECO:0000256" key="6">
    <source>
        <dbReference type="ARBA" id="ARBA00023136"/>
    </source>
</evidence>
<comment type="subcellular location">
    <subcellularLocation>
        <location evidence="1 7">Cell membrane</location>
        <topology evidence="1 7">Multi-pass membrane protein</topology>
    </subcellularLocation>
</comment>
<name>A0ABT7MW93_9MICO</name>
<dbReference type="PANTHER" id="PTHR30193">
    <property type="entry name" value="ABC TRANSPORTER PERMEASE PROTEIN"/>
    <property type="match status" value="1"/>
</dbReference>
<sequence>MSNSYPFGRRGALLATFGTAQALIIVFAFVPAIAVIAISFTDISGLPNFPINWVGIQNYITFFSAAHLGYNLNALGNTLVYALSTTVIINVLALAFALLFNQRLRGTNFYRALVFMPTVLGVTVIGLIWSLVFNPSGGPAASVWKLFGSSSAFFGDPHLALTLVIGVQIWSGIGVAMVIYLAGLQAIPSDLYEVASIDGATPWQKLRHVTFPLLAPSVTANVLLSIIGALQSYQLAYVLTGPSNPATQLLSLAIFAQGFGGGVSGSQGYAAAISVVQFVIVGIISLAVMWYLRRRENTL</sequence>
<gene>
    <name evidence="9" type="ORF">QSV35_05250</name>
</gene>
<evidence type="ECO:0000259" key="8">
    <source>
        <dbReference type="PROSITE" id="PS50928"/>
    </source>
</evidence>
<feature type="domain" description="ABC transmembrane type-1" evidence="8">
    <location>
        <begin position="75"/>
        <end position="288"/>
    </location>
</feature>
<evidence type="ECO:0000256" key="1">
    <source>
        <dbReference type="ARBA" id="ARBA00004651"/>
    </source>
</evidence>
<dbReference type="InterPro" id="IPR035906">
    <property type="entry name" value="MetI-like_sf"/>
</dbReference>
<evidence type="ECO:0000256" key="3">
    <source>
        <dbReference type="ARBA" id="ARBA00022475"/>
    </source>
</evidence>
<dbReference type="Pfam" id="PF00528">
    <property type="entry name" value="BPD_transp_1"/>
    <property type="match status" value="1"/>
</dbReference>
<proteinExistence type="inferred from homology"/>
<evidence type="ECO:0000256" key="2">
    <source>
        <dbReference type="ARBA" id="ARBA00022448"/>
    </source>
</evidence>
<evidence type="ECO:0000313" key="10">
    <source>
        <dbReference type="Proteomes" id="UP001235064"/>
    </source>
</evidence>
<dbReference type="CDD" id="cd06261">
    <property type="entry name" value="TM_PBP2"/>
    <property type="match status" value="1"/>
</dbReference>
<comment type="similarity">
    <text evidence="7">Belongs to the binding-protein-dependent transport system permease family.</text>
</comment>
<feature type="transmembrane region" description="Helical" evidence="7">
    <location>
        <begin position="12"/>
        <end position="40"/>
    </location>
</feature>
<reference evidence="9 10" key="1">
    <citation type="submission" date="2023-06" db="EMBL/GenBank/DDBJ databases">
        <title>Microbacterium sp. nov., isolated from a waste landfill.</title>
        <authorList>
            <person name="Wen W."/>
        </authorList>
    </citation>
    <scope>NUCLEOTIDE SEQUENCE [LARGE SCALE GENOMIC DNA]</scope>
    <source>
        <strain evidence="9 10">ASV49</strain>
    </source>
</reference>
<protein>
    <submittedName>
        <fullName evidence="9">Sugar ABC transporter permease</fullName>
    </submittedName>
</protein>
<evidence type="ECO:0000256" key="5">
    <source>
        <dbReference type="ARBA" id="ARBA00022989"/>
    </source>
</evidence>
<dbReference type="EMBL" id="JASXSZ010000001">
    <property type="protein sequence ID" value="MDL9978726.1"/>
    <property type="molecule type" value="Genomic_DNA"/>
</dbReference>
<evidence type="ECO:0000256" key="4">
    <source>
        <dbReference type="ARBA" id="ARBA00022692"/>
    </source>
</evidence>
<dbReference type="InterPro" id="IPR000515">
    <property type="entry name" value="MetI-like"/>
</dbReference>
<dbReference type="PROSITE" id="PS50928">
    <property type="entry name" value="ABC_TM1"/>
    <property type="match status" value="1"/>
</dbReference>
<dbReference type="Proteomes" id="UP001235064">
    <property type="component" value="Unassembled WGS sequence"/>
</dbReference>
<dbReference type="SUPFAM" id="SSF161098">
    <property type="entry name" value="MetI-like"/>
    <property type="match status" value="1"/>
</dbReference>
<feature type="transmembrane region" description="Helical" evidence="7">
    <location>
        <begin position="213"/>
        <end position="233"/>
    </location>
</feature>
<comment type="caution">
    <text evidence="9">The sequence shown here is derived from an EMBL/GenBank/DDBJ whole genome shotgun (WGS) entry which is preliminary data.</text>
</comment>
<keyword evidence="2 7" id="KW-0813">Transport</keyword>
<keyword evidence="4 7" id="KW-0812">Transmembrane</keyword>
<evidence type="ECO:0000313" key="9">
    <source>
        <dbReference type="EMBL" id="MDL9978726.1"/>
    </source>
</evidence>
<keyword evidence="10" id="KW-1185">Reference proteome</keyword>
<dbReference type="RefSeq" id="WP_286287392.1">
    <property type="nucleotide sequence ID" value="NZ_JASXSZ010000001.1"/>
</dbReference>
<organism evidence="9 10">
    <name type="scientific">Microbacterium candidum</name>
    <dbReference type="NCBI Taxonomy" id="3041922"/>
    <lineage>
        <taxon>Bacteria</taxon>
        <taxon>Bacillati</taxon>
        <taxon>Actinomycetota</taxon>
        <taxon>Actinomycetes</taxon>
        <taxon>Micrococcales</taxon>
        <taxon>Microbacteriaceae</taxon>
        <taxon>Microbacterium</taxon>
    </lineage>
</organism>
<feature type="transmembrane region" description="Helical" evidence="7">
    <location>
        <begin position="159"/>
        <end position="182"/>
    </location>
</feature>
<feature type="transmembrane region" description="Helical" evidence="7">
    <location>
        <begin position="79"/>
        <end position="100"/>
    </location>
</feature>
<evidence type="ECO:0000256" key="7">
    <source>
        <dbReference type="RuleBase" id="RU363032"/>
    </source>
</evidence>
<keyword evidence="3" id="KW-1003">Cell membrane</keyword>
<keyword evidence="5 7" id="KW-1133">Transmembrane helix</keyword>
<feature type="transmembrane region" description="Helical" evidence="7">
    <location>
        <begin position="269"/>
        <end position="292"/>
    </location>
</feature>
<dbReference type="InterPro" id="IPR051393">
    <property type="entry name" value="ABC_transporter_permease"/>
</dbReference>
<dbReference type="PANTHER" id="PTHR30193:SF37">
    <property type="entry name" value="INNER MEMBRANE ABC TRANSPORTER PERMEASE PROTEIN YCJO"/>
    <property type="match status" value="1"/>
</dbReference>
<dbReference type="Gene3D" id="1.10.3720.10">
    <property type="entry name" value="MetI-like"/>
    <property type="match status" value="1"/>
</dbReference>